<proteinExistence type="inferred from homology"/>
<name>A0ABP7DNT6_9ACTN</name>
<dbReference type="PROSITE" id="PS50943">
    <property type="entry name" value="HTH_CROC1"/>
    <property type="match status" value="1"/>
</dbReference>
<dbReference type="InterPro" id="IPR001387">
    <property type="entry name" value="Cro/C1-type_HTH"/>
</dbReference>
<dbReference type="InterPro" id="IPR010359">
    <property type="entry name" value="IrrE_HExxH"/>
</dbReference>
<organism evidence="3 4">
    <name type="scientific">Microlunatus aurantiacus</name>
    <dbReference type="NCBI Taxonomy" id="446786"/>
    <lineage>
        <taxon>Bacteria</taxon>
        <taxon>Bacillati</taxon>
        <taxon>Actinomycetota</taxon>
        <taxon>Actinomycetes</taxon>
        <taxon>Propionibacteriales</taxon>
        <taxon>Propionibacteriaceae</taxon>
        <taxon>Microlunatus</taxon>
    </lineage>
</organism>
<dbReference type="InterPro" id="IPR010982">
    <property type="entry name" value="Lambda_DNA-bd_dom_sf"/>
</dbReference>
<dbReference type="Gene3D" id="1.10.10.2910">
    <property type="match status" value="1"/>
</dbReference>
<dbReference type="Proteomes" id="UP001500051">
    <property type="component" value="Unassembled WGS sequence"/>
</dbReference>
<accession>A0ABP7DNT6</accession>
<dbReference type="PANTHER" id="PTHR43236:SF1">
    <property type="entry name" value="BLL7220 PROTEIN"/>
    <property type="match status" value="1"/>
</dbReference>
<dbReference type="PANTHER" id="PTHR43236">
    <property type="entry name" value="ANTITOXIN HIGA1"/>
    <property type="match status" value="1"/>
</dbReference>
<sequence>MTGDFQRSLFSESEEAAADVVTLFEPARLTQARVLAGMTKKELAAAVGVSPTAVSQYESGLTHPRPRLLLDLARVLGHDVRFFAGGRPLARVDTGDAHFRSLRSLRAADRDRALATAEQVWELVCALERHVHLPEVNLPSDVSDATPRAAAQAVRKHWRLPRGPVKHLVATMELNGVVVVLSHEDSGIDRVDAFSTVIADRPIVISTPRRSNDVYRHRFTCAHELGHLVLHQGQPAENIAAERQADEFAAEFLTPEGAMRSLLPSRMDLAALSRLAQTWGVSPDSLIRRMSELRMVSDVTIRRAYVRLNAVRELAGTSPIHRYEGEVPTMLRRAIALTQRVGVGPRELAAELRWQPDRIHDLIGGGDTRPKLTLA</sequence>
<evidence type="ECO:0000256" key="1">
    <source>
        <dbReference type="ARBA" id="ARBA00007227"/>
    </source>
</evidence>
<evidence type="ECO:0000313" key="3">
    <source>
        <dbReference type="EMBL" id="GAA3707438.1"/>
    </source>
</evidence>
<dbReference type="SUPFAM" id="SSF47413">
    <property type="entry name" value="lambda repressor-like DNA-binding domains"/>
    <property type="match status" value="1"/>
</dbReference>
<dbReference type="InterPro" id="IPR052345">
    <property type="entry name" value="Rad_response_metalloprotease"/>
</dbReference>
<evidence type="ECO:0000259" key="2">
    <source>
        <dbReference type="PROSITE" id="PS50943"/>
    </source>
</evidence>
<keyword evidence="4" id="KW-1185">Reference proteome</keyword>
<dbReference type="EMBL" id="BAAAYX010000011">
    <property type="protein sequence ID" value="GAA3707438.1"/>
    <property type="molecule type" value="Genomic_DNA"/>
</dbReference>
<gene>
    <name evidence="3" type="ORF">GCM10022204_26680</name>
</gene>
<dbReference type="Pfam" id="PF01381">
    <property type="entry name" value="HTH_3"/>
    <property type="match status" value="1"/>
</dbReference>
<evidence type="ECO:0000313" key="4">
    <source>
        <dbReference type="Proteomes" id="UP001500051"/>
    </source>
</evidence>
<reference evidence="4" key="1">
    <citation type="journal article" date="2019" name="Int. J. Syst. Evol. Microbiol.">
        <title>The Global Catalogue of Microorganisms (GCM) 10K type strain sequencing project: providing services to taxonomists for standard genome sequencing and annotation.</title>
        <authorList>
            <consortium name="The Broad Institute Genomics Platform"/>
            <consortium name="The Broad Institute Genome Sequencing Center for Infectious Disease"/>
            <person name="Wu L."/>
            <person name="Ma J."/>
        </authorList>
    </citation>
    <scope>NUCLEOTIDE SEQUENCE [LARGE SCALE GENOMIC DNA]</scope>
    <source>
        <strain evidence="4">JCM 16548</strain>
    </source>
</reference>
<comment type="caution">
    <text evidence="3">The sequence shown here is derived from an EMBL/GenBank/DDBJ whole genome shotgun (WGS) entry which is preliminary data.</text>
</comment>
<dbReference type="CDD" id="cd00093">
    <property type="entry name" value="HTH_XRE"/>
    <property type="match status" value="1"/>
</dbReference>
<dbReference type="SMART" id="SM00530">
    <property type="entry name" value="HTH_XRE"/>
    <property type="match status" value="1"/>
</dbReference>
<protein>
    <submittedName>
        <fullName evidence="3">XRE family transcriptional regulator</fullName>
    </submittedName>
</protein>
<dbReference type="Gene3D" id="1.10.260.40">
    <property type="entry name" value="lambda repressor-like DNA-binding domains"/>
    <property type="match status" value="1"/>
</dbReference>
<dbReference type="RefSeq" id="WP_344812877.1">
    <property type="nucleotide sequence ID" value="NZ_BAAAYX010000011.1"/>
</dbReference>
<dbReference type="Pfam" id="PF06114">
    <property type="entry name" value="Peptidase_M78"/>
    <property type="match status" value="1"/>
</dbReference>
<comment type="similarity">
    <text evidence="1">Belongs to the short-chain fatty acyl-CoA assimilation regulator (ScfR) family.</text>
</comment>
<feature type="domain" description="HTH cro/C1-type" evidence="2">
    <location>
        <begin position="29"/>
        <end position="83"/>
    </location>
</feature>